<dbReference type="Gene3D" id="3.40.50.300">
    <property type="entry name" value="P-loop containing nucleotide triphosphate hydrolases"/>
    <property type="match status" value="1"/>
</dbReference>
<sequence length="659" mass="74646">MSTADTLEDLSSRILAGYPILLLQTYEEQRWEEDIAELAMEIDRGLVTWSVTAGPRPPIKNDSNSLPGTIAFLDQVVNDYPGDHVFLLKDFHRLLDDYEIVRKIRDILPDLVQQQKTLLFMSPVDELPLELMKDVAVLELPLPGPDQIRGLISQIFAEHKAEIPARIDDKQEDHLIKAVLGLTYEEARKSITQAVRGREEVNDEVYASLVGEKRRMVQGSNLLEFFDLEEGLDDVGGLDGLKEWVLQRAEAFSTDAQARGISNPKGVLLAGVQGCGKSLSAKAIARLLGFPLVRMDLGNLLESSRGVSEQNLRDVLRVMETISPAVLWLEEIDKAFAGFEGEGQSDATVSRVLGRFLTWLQEHREPVFVVATANQVSKLPPELLRRGRFDDLFFVDLPNYEERQSIFEIHLAKRGWKPEKFDVEDLANQTDGYSGAEIETIVNSAMIESYAAGRMPTQEDLHEARERTVPLSITMEDEIFQLREWARTRCRPATLDHRVMRIMEEETRRGEAPEDDDVVVPKWQQLAEHGQLGPAIIEQIRYHDHLHWDRLLSDLGDFFEVSGNYGLVIKANPKVVIWTRMSREIVDTISGFISGKRIYLHETDIENYAAATRLNLPSTPVLPEERVDTPVWLPTKFRLLPPEQGSGRFARVARIKMGS</sequence>
<evidence type="ECO:0000313" key="7">
    <source>
        <dbReference type="Proteomes" id="UP000315724"/>
    </source>
</evidence>
<comment type="similarity">
    <text evidence="3">Belongs to the AAA ATPase family. Highly divergent.</text>
</comment>
<dbReference type="Proteomes" id="UP000315724">
    <property type="component" value="Chromosome"/>
</dbReference>
<dbReference type="GO" id="GO:0005524">
    <property type="term" value="F:ATP binding"/>
    <property type="evidence" value="ECO:0007669"/>
    <property type="project" value="UniProtKB-KW"/>
</dbReference>
<reference evidence="6 7" key="1">
    <citation type="submission" date="2019-02" db="EMBL/GenBank/DDBJ databases">
        <title>Deep-cultivation of Planctomycetes and their phenomic and genomic characterization uncovers novel biology.</title>
        <authorList>
            <person name="Wiegand S."/>
            <person name="Jogler M."/>
            <person name="Boedeker C."/>
            <person name="Pinto D."/>
            <person name="Vollmers J."/>
            <person name="Rivas-Marin E."/>
            <person name="Kohn T."/>
            <person name="Peeters S.H."/>
            <person name="Heuer A."/>
            <person name="Rast P."/>
            <person name="Oberbeckmann S."/>
            <person name="Bunk B."/>
            <person name="Jeske O."/>
            <person name="Meyerdierks A."/>
            <person name="Storesund J.E."/>
            <person name="Kallscheuer N."/>
            <person name="Luecker S."/>
            <person name="Lage O.M."/>
            <person name="Pohl T."/>
            <person name="Merkel B.J."/>
            <person name="Hornburger P."/>
            <person name="Mueller R.-W."/>
            <person name="Bruemmer F."/>
            <person name="Labrenz M."/>
            <person name="Spormann A.M."/>
            <person name="Op den Camp H."/>
            <person name="Overmann J."/>
            <person name="Amann R."/>
            <person name="Jetten M.S.M."/>
            <person name="Mascher T."/>
            <person name="Medema M.H."/>
            <person name="Devos D.P."/>
            <person name="Kaster A.-K."/>
            <person name="Ovreas L."/>
            <person name="Rohde M."/>
            <person name="Galperin M.Y."/>
            <person name="Jogler C."/>
        </authorList>
    </citation>
    <scope>NUCLEOTIDE SEQUENCE [LARGE SCALE GENOMIC DNA]</scope>
    <source>
        <strain evidence="6 7">Mal48</strain>
    </source>
</reference>
<dbReference type="SMART" id="SM00382">
    <property type="entry name" value="AAA"/>
    <property type="match status" value="1"/>
</dbReference>
<dbReference type="KEGG" id="tpol:Mal48_29110"/>
<keyword evidence="6" id="KW-0645">Protease</keyword>
<evidence type="ECO:0000256" key="3">
    <source>
        <dbReference type="ARBA" id="ARBA00038088"/>
    </source>
</evidence>
<evidence type="ECO:0000256" key="2">
    <source>
        <dbReference type="ARBA" id="ARBA00022840"/>
    </source>
</evidence>
<dbReference type="Pfam" id="PF17862">
    <property type="entry name" value="AAA_lid_3"/>
    <property type="match status" value="1"/>
</dbReference>
<dbReference type="GO" id="GO:0006508">
    <property type="term" value="P:proteolysis"/>
    <property type="evidence" value="ECO:0007669"/>
    <property type="project" value="UniProtKB-KW"/>
</dbReference>
<organism evidence="6 7">
    <name type="scientific">Thalassoglobus polymorphus</name>
    <dbReference type="NCBI Taxonomy" id="2527994"/>
    <lineage>
        <taxon>Bacteria</taxon>
        <taxon>Pseudomonadati</taxon>
        <taxon>Planctomycetota</taxon>
        <taxon>Planctomycetia</taxon>
        <taxon>Planctomycetales</taxon>
        <taxon>Planctomycetaceae</taxon>
        <taxon>Thalassoglobus</taxon>
    </lineage>
</organism>
<dbReference type="RefSeq" id="WP_145200281.1">
    <property type="nucleotide sequence ID" value="NZ_CP036267.1"/>
</dbReference>
<keyword evidence="6" id="KW-0482">Metalloprotease</keyword>
<accession>A0A517QPX6</accession>
<dbReference type="GO" id="GO:0008237">
    <property type="term" value="F:metallopeptidase activity"/>
    <property type="evidence" value="ECO:0007669"/>
    <property type="project" value="UniProtKB-KW"/>
</dbReference>
<dbReference type="InterPro" id="IPR041569">
    <property type="entry name" value="AAA_lid_3"/>
</dbReference>
<dbReference type="SUPFAM" id="SSF52540">
    <property type="entry name" value="P-loop containing nucleoside triphosphate hydrolases"/>
    <property type="match status" value="2"/>
</dbReference>
<dbReference type="InterPro" id="IPR027417">
    <property type="entry name" value="P-loop_NTPase"/>
</dbReference>
<dbReference type="EMBL" id="CP036267">
    <property type="protein sequence ID" value="QDT33657.1"/>
    <property type="molecule type" value="Genomic_DNA"/>
</dbReference>
<keyword evidence="2" id="KW-0067">ATP-binding</keyword>
<proteinExistence type="inferred from homology"/>
<dbReference type="GO" id="GO:0016887">
    <property type="term" value="F:ATP hydrolysis activity"/>
    <property type="evidence" value="ECO:0007669"/>
    <property type="project" value="InterPro"/>
</dbReference>
<dbReference type="InterPro" id="IPR003593">
    <property type="entry name" value="AAA+_ATPase"/>
</dbReference>
<keyword evidence="6" id="KW-0378">Hydrolase</keyword>
<dbReference type="Gene3D" id="1.10.8.60">
    <property type="match status" value="1"/>
</dbReference>
<keyword evidence="1" id="KW-0547">Nucleotide-binding</keyword>
<dbReference type="InterPro" id="IPR052381">
    <property type="entry name" value="AAA_domain_protein"/>
</dbReference>
<dbReference type="AlphaFoldDB" id="A0A517QPX6"/>
<dbReference type="OrthoDB" id="9806903at2"/>
<protein>
    <recommendedName>
        <fullName evidence="4">Uncharacterized AAA domain-containing protein ycf46</fullName>
    </recommendedName>
</protein>
<dbReference type="PANTHER" id="PTHR42960:SF1">
    <property type="entry name" value="YCF46 PROTEIN"/>
    <property type="match status" value="1"/>
</dbReference>
<evidence type="ECO:0000313" key="6">
    <source>
        <dbReference type="EMBL" id="QDT33657.1"/>
    </source>
</evidence>
<evidence type="ECO:0000256" key="1">
    <source>
        <dbReference type="ARBA" id="ARBA00022741"/>
    </source>
</evidence>
<dbReference type="Pfam" id="PF00004">
    <property type="entry name" value="AAA"/>
    <property type="match status" value="1"/>
</dbReference>
<dbReference type="InterPro" id="IPR003959">
    <property type="entry name" value="ATPase_AAA_core"/>
</dbReference>
<keyword evidence="7" id="KW-1185">Reference proteome</keyword>
<name>A0A517QPX6_9PLAN</name>
<feature type="domain" description="AAA+ ATPase" evidence="5">
    <location>
        <begin position="263"/>
        <end position="399"/>
    </location>
</feature>
<evidence type="ECO:0000256" key="4">
    <source>
        <dbReference type="ARBA" id="ARBA00040480"/>
    </source>
</evidence>
<dbReference type="PANTHER" id="PTHR42960">
    <property type="entry name" value="YCF46 PROTEIN"/>
    <property type="match status" value="1"/>
</dbReference>
<gene>
    <name evidence="6" type="primary">ftsH2</name>
    <name evidence="6" type="ORF">Mal48_29110</name>
</gene>
<evidence type="ECO:0000259" key="5">
    <source>
        <dbReference type="SMART" id="SM00382"/>
    </source>
</evidence>